<evidence type="ECO:0000256" key="3">
    <source>
        <dbReference type="ARBA" id="ARBA00022989"/>
    </source>
</evidence>
<dbReference type="AlphaFoldDB" id="A0A379GGG4"/>
<comment type="subcellular location">
    <subcellularLocation>
        <location evidence="1">Membrane</location>
        <topology evidence="1">Multi-pass membrane protein</topology>
    </subcellularLocation>
</comment>
<evidence type="ECO:0000256" key="2">
    <source>
        <dbReference type="ARBA" id="ARBA00022692"/>
    </source>
</evidence>
<feature type="transmembrane region" description="Helical" evidence="5">
    <location>
        <begin position="6"/>
        <end position="24"/>
    </location>
</feature>
<keyword evidence="2 5" id="KW-0812">Transmembrane</keyword>
<reference evidence="6 7" key="1">
    <citation type="submission" date="2018-06" db="EMBL/GenBank/DDBJ databases">
        <authorList>
            <consortium name="Pathogen Informatics"/>
            <person name="Doyle S."/>
        </authorList>
    </citation>
    <scope>NUCLEOTIDE SEQUENCE [LARGE SCALE GENOMIC DNA]</scope>
    <source>
        <strain evidence="6 7">NCTC11938</strain>
    </source>
</reference>
<accession>A0A379GGG4</accession>
<dbReference type="InterPro" id="IPR004776">
    <property type="entry name" value="Mem_transp_PIN-like"/>
</dbReference>
<dbReference type="GO" id="GO:0055085">
    <property type="term" value="P:transmembrane transport"/>
    <property type="evidence" value="ECO:0007669"/>
    <property type="project" value="InterPro"/>
</dbReference>
<dbReference type="EMBL" id="UGTS01000006">
    <property type="protein sequence ID" value="SUC39663.1"/>
    <property type="molecule type" value="Genomic_DNA"/>
</dbReference>
<feature type="transmembrane region" description="Helical" evidence="5">
    <location>
        <begin position="36"/>
        <end position="54"/>
    </location>
</feature>
<name>A0A379GGG4_PROMI</name>
<keyword evidence="3 5" id="KW-1133">Transmembrane helix</keyword>
<dbReference type="Proteomes" id="UP000254191">
    <property type="component" value="Unassembled WGS sequence"/>
</dbReference>
<organism evidence="6 7">
    <name type="scientific">Proteus mirabilis</name>
    <dbReference type="NCBI Taxonomy" id="584"/>
    <lineage>
        <taxon>Bacteria</taxon>
        <taxon>Pseudomonadati</taxon>
        <taxon>Pseudomonadota</taxon>
        <taxon>Gammaproteobacteria</taxon>
        <taxon>Enterobacterales</taxon>
        <taxon>Morganellaceae</taxon>
        <taxon>Proteus</taxon>
    </lineage>
</organism>
<dbReference type="GO" id="GO:0016020">
    <property type="term" value="C:membrane"/>
    <property type="evidence" value="ECO:0007669"/>
    <property type="project" value="UniProtKB-SubCell"/>
</dbReference>
<evidence type="ECO:0000313" key="6">
    <source>
        <dbReference type="EMBL" id="SUC39663.1"/>
    </source>
</evidence>
<evidence type="ECO:0000313" key="7">
    <source>
        <dbReference type="Proteomes" id="UP000254191"/>
    </source>
</evidence>
<protein>
    <submittedName>
        <fullName evidence="6">Transporter</fullName>
    </submittedName>
</protein>
<evidence type="ECO:0000256" key="4">
    <source>
        <dbReference type="ARBA" id="ARBA00023136"/>
    </source>
</evidence>
<proteinExistence type="predicted"/>
<keyword evidence="4 5" id="KW-0472">Membrane</keyword>
<sequence>MLLQTILAALGPIILGLLVGWLSGKYGFIKREYSQAFADFVVKIALPFSLFLAATQASPSVFFNIDYLLALA</sequence>
<evidence type="ECO:0000256" key="1">
    <source>
        <dbReference type="ARBA" id="ARBA00004141"/>
    </source>
</evidence>
<dbReference type="Pfam" id="PF03547">
    <property type="entry name" value="Mem_trans"/>
    <property type="match status" value="1"/>
</dbReference>
<gene>
    <name evidence="6" type="ORF">NCTC11938_03924</name>
</gene>
<evidence type="ECO:0000256" key="5">
    <source>
        <dbReference type="SAM" id="Phobius"/>
    </source>
</evidence>